<dbReference type="PANTHER" id="PTHR36766:SF41">
    <property type="entry name" value="AAA+ ATPASE DOMAIN-CONTAINING PROTEIN"/>
    <property type="match status" value="1"/>
</dbReference>
<dbReference type="Proteomes" id="UP001428341">
    <property type="component" value="Unassembled WGS sequence"/>
</dbReference>
<dbReference type="Gene3D" id="3.40.50.300">
    <property type="entry name" value="P-loop containing nucleotide triphosphate hydrolases"/>
    <property type="match status" value="1"/>
</dbReference>
<organism evidence="3 4">
    <name type="scientific">Citrus x changshan-huyou</name>
    <dbReference type="NCBI Taxonomy" id="2935761"/>
    <lineage>
        <taxon>Eukaryota</taxon>
        <taxon>Viridiplantae</taxon>
        <taxon>Streptophyta</taxon>
        <taxon>Embryophyta</taxon>
        <taxon>Tracheophyta</taxon>
        <taxon>Spermatophyta</taxon>
        <taxon>Magnoliopsida</taxon>
        <taxon>eudicotyledons</taxon>
        <taxon>Gunneridae</taxon>
        <taxon>Pentapetalae</taxon>
        <taxon>rosids</taxon>
        <taxon>malvids</taxon>
        <taxon>Sapindales</taxon>
        <taxon>Rutaceae</taxon>
        <taxon>Aurantioideae</taxon>
        <taxon>Citrus</taxon>
    </lineage>
</organism>
<reference evidence="3 4" key="1">
    <citation type="submission" date="2024-05" db="EMBL/GenBank/DDBJ databases">
        <title>Haplotype-resolved chromosome-level genome assembly of Huyou (Citrus changshanensis).</title>
        <authorList>
            <person name="Miao C."/>
            <person name="Chen W."/>
            <person name="Wu Y."/>
            <person name="Wang L."/>
            <person name="Zhao S."/>
            <person name="Grierson D."/>
            <person name="Xu C."/>
            <person name="Chen K."/>
        </authorList>
    </citation>
    <scope>NUCLEOTIDE SEQUENCE [LARGE SCALE GENOMIC DNA]</scope>
    <source>
        <strain evidence="3">01-14</strain>
        <tissue evidence="3">Leaf</tissue>
    </source>
</reference>
<dbReference type="PRINTS" id="PR00364">
    <property type="entry name" value="DISEASERSIST"/>
</dbReference>
<sequence>MFSESKSSKILIILDDVWKQLDLEKKLGIPIGDRDNCCKILLTTRKKSICGFFGCYPQIELGTITPEEGLTLLKMNAGINVNDSSLDGVSKQVADECKGLPLAIEAVGSALREKGSDEWKLALNNLKEAKLYAIEEDYEIYLEDLVGYAVVVIWYQCAPSIENARSRLHGTINALKAASLLLDTVKLALDWPNGQ</sequence>
<dbReference type="InterPro" id="IPR042197">
    <property type="entry name" value="Apaf_helical"/>
</dbReference>
<keyword evidence="1" id="KW-0611">Plant defense</keyword>
<dbReference type="EMBL" id="JBCGBO010000025">
    <property type="protein sequence ID" value="KAK9177249.1"/>
    <property type="molecule type" value="Genomic_DNA"/>
</dbReference>
<dbReference type="Pfam" id="PF00931">
    <property type="entry name" value="NB-ARC"/>
    <property type="match status" value="1"/>
</dbReference>
<dbReference type="GO" id="GO:0043531">
    <property type="term" value="F:ADP binding"/>
    <property type="evidence" value="ECO:0007669"/>
    <property type="project" value="InterPro"/>
</dbReference>
<dbReference type="GO" id="GO:0006952">
    <property type="term" value="P:defense response"/>
    <property type="evidence" value="ECO:0007669"/>
    <property type="project" value="UniProtKB-KW"/>
</dbReference>
<evidence type="ECO:0000313" key="4">
    <source>
        <dbReference type="Proteomes" id="UP001428341"/>
    </source>
</evidence>
<name>A0AAP0LQF5_9ROSI</name>
<dbReference type="AlphaFoldDB" id="A0AAP0LQF5"/>
<dbReference type="SUPFAM" id="SSF52540">
    <property type="entry name" value="P-loop containing nucleoside triphosphate hydrolases"/>
    <property type="match status" value="1"/>
</dbReference>
<evidence type="ECO:0000313" key="3">
    <source>
        <dbReference type="EMBL" id="KAK9177249.1"/>
    </source>
</evidence>
<proteinExistence type="predicted"/>
<dbReference type="Gene3D" id="1.10.8.430">
    <property type="entry name" value="Helical domain of apoptotic protease-activating factors"/>
    <property type="match status" value="1"/>
</dbReference>
<comment type="caution">
    <text evidence="3">The sequence shown here is derived from an EMBL/GenBank/DDBJ whole genome shotgun (WGS) entry which is preliminary data.</text>
</comment>
<evidence type="ECO:0000256" key="1">
    <source>
        <dbReference type="ARBA" id="ARBA00022821"/>
    </source>
</evidence>
<dbReference type="PANTHER" id="PTHR36766">
    <property type="entry name" value="PLANT BROAD-SPECTRUM MILDEW RESISTANCE PROTEIN RPW8"/>
    <property type="match status" value="1"/>
</dbReference>
<dbReference type="InterPro" id="IPR002182">
    <property type="entry name" value="NB-ARC"/>
</dbReference>
<evidence type="ECO:0000259" key="2">
    <source>
        <dbReference type="Pfam" id="PF00931"/>
    </source>
</evidence>
<dbReference type="InterPro" id="IPR027417">
    <property type="entry name" value="P-loop_NTPase"/>
</dbReference>
<protein>
    <recommendedName>
        <fullName evidence="2">NB-ARC domain-containing protein</fullName>
    </recommendedName>
</protein>
<gene>
    <name evidence="3" type="ORF">WN944_029268</name>
</gene>
<feature type="domain" description="NB-ARC" evidence="2">
    <location>
        <begin position="8"/>
        <end position="77"/>
    </location>
</feature>
<keyword evidence="4" id="KW-1185">Reference proteome</keyword>
<accession>A0AAP0LQF5</accession>